<gene>
    <name evidence="6" type="ORF">MAR_014122</name>
</gene>
<feature type="region of interest" description="Disordered" evidence="5">
    <location>
        <begin position="43"/>
        <end position="73"/>
    </location>
</feature>
<proteinExistence type="predicted"/>
<dbReference type="InterPro" id="IPR039924">
    <property type="entry name" value="ICln/Lot5/Saf5"/>
</dbReference>
<dbReference type="EMBL" id="CP111026">
    <property type="protein sequence ID" value="WAR28418.1"/>
    <property type="molecule type" value="Genomic_DNA"/>
</dbReference>
<keyword evidence="4" id="KW-0539">Nucleus</keyword>
<feature type="compositionally biased region" description="Acidic residues" evidence="5">
    <location>
        <begin position="44"/>
        <end position="53"/>
    </location>
</feature>
<evidence type="ECO:0000256" key="4">
    <source>
        <dbReference type="ARBA" id="ARBA00023242"/>
    </source>
</evidence>
<keyword evidence="3" id="KW-0963">Cytoplasm</keyword>
<name>A0ABY7G5H9_MYAAR</name>
<dbReference type="Pfam" id="PF03517">
    <property type="entry name" value="Voldacs"/>
    <property type="match status" value="1"/>
</dbReference>
<evidence type="ECO:0000313" key="6">
    <source>
        <dbReference type="EMBL" id="WAR28418.1"/>
    </source>
</evidence>
<evidence type="ECO:0000313" key="7">
    <source>
        <dbReference type="Proteomes" id="UP001164746"/>
    </source>
</evidence>
<reference evidence="6" key="1">
    <citation type="submission" date="2022-11" db="EMBL/GenBank/DDBJ databases">
        <title>Centuries of genome instability and evolution in soft-shell clam transmissible cancer (bioRxiv).</title>
        <authorList>
            <person name="Hart S.F.M."/>
            <person name="Yonemitsu M.A."/>
            <person name="Giersch R.M."/>
            <person name="Beal B.F."/>
            <person name="Arriagada G."/>
            <person name="Davis B.W."/>
            <person name="Ostrander E.A."/>
            <person name="Goff S.P."/>
            <person name="Metzger M.J."/>
        </authorList>
    </citation>
    <scope>NUCLEOTIDE SEQUENCE</scope>
    <source>
        <strain evidence="6">MELC-2E11</strain>
        <tissue evidence="6">Siphon/mantle</tissue>
    </source>
</reference>
<evidence type="ECO:0000256" key="5">
    <source>
        <dbReference type="SAM" id="MobiDB-lite"/>
    </source>
</evidence>
<feature type="compositionally biased region" description="Acidic residues" evidence="5">
    <location>
        <begin position="64"/>
        <end position="73"/>
    </location>
</feature>
<dbReference type="Proteomes" id="UP001164746">
    <property type="component" value="Chromosome 15"/>
</dbReference>
<evidence type="ECO:0000256" key="2">
    <source>
        <dbReference type="ARBA" id="ARBA00004496"/>
    </source>
</evidence>
<keyword evidence="7" id="KW-1185">Reference proteome</keyword>
<organism evidence="6 7">
    <name type="scientific">Mya arenaria</name>
    <name type="common">Soft-shell clam</name>
    <dbReference type="NCBI Taxonomy" id="6604"/>
    <lineage>
        <taxon>Eukaryota</taxon>
        <taxon>Metazoa</taxon>
        <taxon>Spiralia</taxon>
        <taxon>Lophotrochozoa</taxon>
        <taxon>Mollusca</taxon>
        <taxon>Bivalvia</taxon>
        <taxon>Autobranchia</taxon>
        <taxon>Heteroconchia</taxon>
        <taxon>Euheterodonta</taxon>
        <taxon>Imparidentia</taxon>
        <taxon>Neoheterodontei</taxon>
        <taxon>Myida</taxon>
        <taxon>Myoidea</taxon>
        <taxon>Myidae</taxon>
        <taxon>Mya</taxon>
    </lineage>
</organism>
<evidence type="ECO:0000256" key="3">
    <source>
        <dbReference type="ARBA" id="ARBA00022490"/>
    </source>
</evidence>
<protein>
    <submittedName>
        <fullName evidence="6">Uncharacterized protein</fullName>
    </submittedName>
</protein>
<evidence type="ECO:0000256" key="1">
    <source>
        <dbReference type="ARBA" id="ARBA00004123"/>
    </source>
</evidence>
<comment type="subcellular location">
    <subcellularLocation>
        <location evidence="2">Cytoplasm</location>
    </subcellularLocation>
    <subcellularLocation>
        <location evidence="1">Nucleus</location>
    </subcellularLocation>
</comment>
<accession>A0ABY7G5H9</accession>
<sequence>MLLTEFPIPNVGVHHKEDNVQTYIDVDGMFTALSNCQILHPDPEEVDYDENVDDAEHRGPEDGGQFDDADMEQ</sequence>